<sequence length="160" mass="17737">MKRSFQSVCVLVLSCLVIAGCATTNKRAEKHQKLLNTPADSMILPMDYIDAFANAKHNYEKCVAKASFQTPIYVNSMGTTIQTMTTIPGTYVKTDLDRQAALAVIDIDTGNKPSSALHFRPYGENQTQLTIYQATKSTKVRQKFLTNAQAYASSQFDRCP</sequence>
<dbReference type="AlphaFoldDB" id="A0A1T0CV46"/>
<keyword evidence="3" id="KW-1185">Reference proteome</keyword>
<dbReference type="PROSITE" id="PS51257">
    <property type="entry name" value="PROKAR_LIPOPROTEIN"/>
    <property type="match status" value="1"/>
</dbReference>
<gene>
    <name evidence="2" type="ORF">B0681_03405</name>
</gene>
<keyword evidence="1" id="KW-0732">Signal</keyword>
<evidence type="ECO:0000313" key="3">
    <source>
        <dbReference type="Proteomes" id="UP000190683"/>
    </source>
</evidence>
<dbReference type="RefSeq" id="WP_078317345.1">
    <property type="nucleotide sequence ID" value="NZ_MUYV01000002.1"/>
</dbReference>
<reference evidence="2 3" key="1">
    <citation type="submission" date="2017-02" db="EMBL/GenBank/DDBJ databases">
        <title>Draft genome sequence of Moraxella porci CCUG 54912T type strain.</title>
        <authorList>
            <person name="Salva-Serra F."/>
            <person name="Engstrom-Jakobsson H."/>
            <person name="Thorell K."/>
            <person name="Jaen-Luchoro D."/>
            <person name="Gonzales-Siles L."/>
            <person name="Karlsson R."/>
            <person name="Yazdan S."/>
            <person name="Boulund F."/>
            <person name="Johnning A."/>
            <person name="Engstrand L."/>
            <person name="Kristiansson E."/>
            <person name="Moore E."/>
        </authorList>
    </citation>
    <scope>NUCLEOTIDE SEQUENCE [LARGE SCALE GENOMIC DNA]</scope>
    <source>
        <strain evidence="2 3">CCUG 54912</strain>
    </source>
</reference>
<proteinExistence type="predicted"/>
<name>A0A1T0CV46_9GAMM</name>
<comment type="caution">
    <text evidence="2">The sequence shown here is derived from an EMBL/GenBank/DDBJ whole genome shotgun (WGS) entry which is preliminary data.</text>
</comment>
<organism evidence="2 3">
    <name type="scientific">Moraxella porci DSM 25326</name>
    <dbReference type="NCBI Taxonomy" id="573983"/>
    <lineage>
        <taxon>Bacteria</taxon>
        <taxon>Pseudomonadati</taxon>
        <taxon>Pseudomonadota</taxon>
        <taxon>Gammaproteobacteria</taxon>
        <taxon>Moraxellales</taxon>
        <taxon>Moraxellaceae</taxon>
        <taxon>Moraxella</taxon>
    </lineage>
</organism>
<feature type="chain" id="PRO_5013386504" evidence="1">
    <location>
        <begin position="20"/>
        <end position="160"/>
    </location>
</feature>
<accession>A0A1T0CV46</accession>
<dbReference type="Proteomes" id="UP000190683">
    <property type="component" value="Unassembled WGS sequence"/>
</dbReference>
<evidence type="ECO:0000313" key="2">
    <source>
        <dbReference type="EMBL" id="OOS26197.1"/>
    </source>
</evidence>
<feature type="signal peptide" evidence="1">
    <location>
        <begin position="1"/>
        <end position="19"/>
    </location>
</feature>
<protein>
    <submittedName>
        <fullName evidence="2">Uncharacterized protein</fullName>
    </submittedName>
</protein>
<dbReference type="STRING" id="573983.B0681_03405"/>
<evidence type="ECO:0000256" key="1">
    <source>
        <dbReference type="SAM" id="SignalP"/>
    </source>
</evidence>
<dbReference type="EMBL" id="MUYV01000002">
    <property type="protein sequence ID" value="OOS26197.1"/>
    <property type="molecule type" value="Genomic_DNA"/>
</dbReference>